<sequence length="478" mass="52985">MEDSAIIVPLSFLIQTKIYLLINSSLFLSSSSLEELISLPLFSSFHLQSYEKSSKLLLKTSTSPWWKDTSSQSVSGYGGKSLLFLLSSRSLETPFSLSLSNPSTNRSFLFSSIHLSLLVSSPSSLFHSPPSLVELPSSFPLFHLFAYGSTFLSFHSLPFVVFSLLIKIISSSLLWLPLELFSLHQTIIQLSQIPSTFVGCLWNSFPSIKATIFQLKFLHLIFLYFRSSTFPLFLLLSFLILFQLFSSISSSLLTLQLSLFLHPAHFEDSLPLFSLITSLPAPIPSSLFLHPPLLAHESLPSFLFSPSLHMELSSSYLPLFSLLTHSLPALPLFSLHLDSLLHLNYLLLASNSFLHPPLPSSLPLELLPLHGTLFLCHPPLSSDSLLTFLLFPPWNSLPSSLPLPSFHSSSLASESFLSFPSITSLFGSTFLSFLHPLSSESIPSLPPSPLASDYLPLFSLIHLLLNLPSFLPPSTSRF</sequence>
<keyword evidence="1" id="KW-1133">Transmembrane helix</keyword>
<name>A0A812DEN0_ACAPH</name>
<gene>
    <name evidence="2" type="ORF">SPHA_50452</name>
</gene>
<protein>
    <submittedName>
        <fullName evidence="2">Uncharacterized protein</fullName>
    </submittedName>
</protein>
<organism evidence="2 3">
    <name type="scientific">Acanthosepion pharaonis</name>
    <name type="common">Pharaoh cuttlefish</name>
    <name type="synonym">Sepia pharaonis</name>
    <dbReference type="NCBI Taxonomy" id="158019"/>
    <lineage>
        <taxon>Eukaryota</taxon>
        <taxon>Metazoa</taxon>
        <taxon>Spiralia</taxon>
        <taxon>Lophotrochozoa</taxon>
        <taxon>Mollusca</taxon>
        <taxon>Cephalopoda</taxon>
        <taxon>Coleoidea</taxon>
        <taxon>Decapodiformes</taxon>
        <taxon>Sepiida</taxon>
        <taxon>Sepiina</taxon>
        <taxon>Sepiidae</taxon>
        <taxon>Acanthosepion</taxon>
    </lineage>
</organism>
<proteinExistence type="predicted"/>
<dbReference type="Proteomes" id="UP000597762">
    <property type="component" value="Unassembled WGS sequence"/>
</dbReference>
<keyword evidence="3" id="KW-1185">Reference proteome</keyword>
<dbReference type="AlphaFoldDB" id="A0A812DEN0"/>
<reference evidence="2" key="1">
    <citation type="submission" date="2021-01" db="EMBL/GenBank/DDBJ databases">
        <authorList>
            <person name="Li R."/>
            <person name="Bekaert M."/>
        </authorList>
    </citation>
    <scope>NUCLEOTIDE SEQUENCE</scope>
    <source>
        <strain evidence="2">Farmed</strain>
    </source>
</reference>
<accession>A0A812DEN0</accession>
<dbReference type="EMBL" id="CAHIKZ030002975">
    <property type="protein sequence ID" value="CAE1294564.1"/>
    <property type="molecule type" value="Genomic_DNA"/>
</dbReference>
<evidence type="ECO:0000313" key="3">
    <source>
        <dbReference type="Proteomes" id="UP000597762"/>
    </source>
</evidence>
<keyword evidence="1" id="KW-0812">Transmembrane</keyword>
<evidence type="ECO:0000313" key="2">
    <source>
        <dbReference type="EMBL" id="CAE1294564.1"/>
    </source>
</evidence>
<keyword evidence="1" id="KW-0472">Membrane</keyword>
<feature type="transmembrane region" description="Helical" evidence="1">
    <location>
        <begin position="145"/>
        <end position="166"/>
    </location>
</feature>
<comment type="caution">
    <text evidence="2">The sequence shown here is derived from an EMBL/GenBank/DDBJ whole genome shotgun (WGS) entry which is preliminary data.</text>
</comment>
<evidence type="ECO:0000256" key="1">
    <source>
        <dbReference type="SAM" id="Phobius"/>
    </source>
</evidence>